<protein>
    <recommendedName>
        <fullName evidence="11">AEC family transporter</fullName>
    </recommendedName>
</protein>
<dbReference type="Proteomes" id="UP000225548">
    <property type="component" value="Unassembled WGS sequence"/>
</dbReference>
<keyword evidence="7 8" id="KW-0472">Membrane</keyword>
<dbReference type="Gene3D" id="1.20.1530.20">
    <property type="match status" value="1"/>
</dbReference>
<feature type="transmembrane region" description="Helical" evidence="8">
    <location>
        <begin position="100"/>
        <end position="123"/>
    </location>
</feature>
<dbReference type="GO" id="GO:0055085">
    <property type="term" value="P:transmembrane transport"/>
    <property type="evidence" value="ECO:0007669"/>
    <property type="project" value="InterPro"/>
</dbReference>
<comment type="similarity">
    <text evidence="2">Belongs to the auxin efflux carrier (TC 2.A.69) family.</text>
</comment>
<keyword evidence="5 8" id="KW-0812">Transmembrane</keyword>
<dbReference type="GO" id="GO:0005886">
    <property type="term" value="C:plasma membrane"/>
    <property type="evidence" value="ECO:0007669"/>
    <property type="project" value="UniProtKB-SubCell"/>
</dbReference>
<comment type="subcellular location">
    <subcellularLocation>
        <location evidence="1">Cell membrane</location>
        <topology evidence="1">Multi-pass membrane protein</topology>
    </subcellularLocation>
</comment>
<feature type="transmembrane region" description="Helical" evidence="8">
    <location>
        <begin position="291"/>
        <end position="311"/>
    </location>
</feature>
<keyword evidence="4" id="KW-1003">Cell membrane</keyword>
<dbReference type="AlphaFoldDB" id="A0A2A9E5D4"/>
<feature type="transmembrane region" description="Helical" evidence="8">
    <location>
        <begin position="40"/>
        <end position="58"/>
    </location>
</feature>
<feature type="transmembrane region" description="Helical" evidence="8">
    <location>
        <begin position="230"/>
        <end position="253"/>
    </location>
</feature>
<dbReference type="InterPro" id="IPR038770">
    <property type="entry name" value="Na+/solute_symporter_sf"/>
</dbReference>
<feature type="transmembrane region" description="Helical" evidence="8">
    <location>
        <begin position="198"/>
        <end position="218"/>
    </location>
</feature>
<evidence type="ECO:0000313" key="9">
    <source>
        <dbReference type="EMBL" id="PFG34053.1"/>
    </source>
</evidence>
<evidence type="ECO:0008006" key="11">
    <source>
        <dbReference type="Google" id="ProtNLM"/>
    </source>
</evidence>
<evidence type="ECO:0000256" key="4">
    <source>
        <dbReference type="ARBA" id="ARBA00022475"/>
    </source>
</evidence>
<dbReference type="Pfam" id="PF03547">
    <property type="entry name" value="Mem_trans"/>
    <property type="match status" value="2"/>
</dbReference>
<evidence type="ECO:0000256" key="6">
    <source>
        <dbReference type="ARBA" id="ARBA00022989"/>
    </source>
</evidence>
<evidence type="ECO:0000256" key="2">
    <source>
        <dbReference type="ARBA" id="ARBA00010145"/>
    </source>
</evidence>
<dbReference type="PANTHER" id="PTHR36838:SF1">
    <property type="entry name" value="SLR1864 PROTEIN"/>
    <property type="match status" value="1"/>
</dbReference>
<keyword evidence="3" id="KW-0813">Transport</keyword>
<dbReference type="InterPro" id="IPR004776">
    <property type="entry name" value="Mem_transp_PIN-like"/>
</dbReference>
<feature type="transmembrane region" description="Helical" evidence="8">
    <location>
        <begin position="6"/>
        <end position="28"/>
    </location>
</feature>
<gene>
    <name evidence="9" type="ORF">ATL42_1953</name>
</gene>
<evidence type="ECO:0000256" key="1">
    <source>
        <dbReference type="ARBA" id="ARBA00004651"/>
    </source>
</evidence>
<name>A0A2A9E5D4_9MICO</name>
<feature type="transmembrane region" description="Helical" evidence="8">
    <location>
        <begin position="129"/>
        <end position="149"/>
    </location>
</feature>
<organism evidence="9 10">
    <name type="scientific">Sanguibacter antarcticus</name>
    <dbReference type="NCBI Taxonomy" id="372484"/>
    <lineage>
        <taxon>Bacteria</taxon>
        <taxon>Bacillati</taxon>
        <taxon>Actinomycetota</taxon>
        <taxon>Actinomycetes</taxon>
        <taxon>Micrococcales</taxon>
        <taxon>Sanguibacteraceae</taxon>
        <taxon>Sanguibacter</taxon>
    </lineage>
</organism>
<feature type="transmembrane region" description="Helical" evidence="8">
    <location>
        <begin position="170"/>
        <end position="186"/>
    </location>
</feature>
<reference evidence="9 10" key="1">
    <citation type="submission" date="2017-10" db="EMBL/GenBank/DDBJ databases">
        <title>Sequencing the genomes of 1000 actinobacteria strains.</title>
        <authorList>
            <person name="Klenk H.-P."/>
        </authorList>
    </citation>
    <scope>NUCLEOTIDE SEQUENCE [LARGE SCALE GENOMIC DNA]</scope>
    <source>
        <strain evidence="9 10">DSM 18966</strain>
    </source>
</reference>
<keyword evidence="6 8" id="KW-1133">Transmembrane helix</keyword>
<feature type="transmembrane region" description="Helical" evidence="8">
    <location>
        <begin position="259"/>
        <end position="279"/>
    </location>
</feature>
<feature type="transmembrane region" description="Helical" evidence="8">
    <location>
        <begin position="70"/>
        <end position="93"/>
    </location>
</feature>
<evidence type="ECO:0000313" key="10">
    <source>
        <dbReference type="Proteomes" id="UP000225548"/>
    </source>
</evidence>
<evidence type="ECO:0000256" key="5">
    <source>
        <dbReference type="ARBA" id="ARBA00022692"/>
    </source>
</evidence>
<dbReference type="PANTHER" id="PTHR36838">
    <property type="entry name" value="AUXIN EFFLUX CARRIER FAMILY PROTEIN"/>
    <property type="match status" value="1"/>
</dbReference>
<evidence type="ECO:0000256" key="3">
    <source>
        <dbReference type="ARBA" id="ARBA00022448"/>
    </source>
</evidence>
<keyword evidence="10" id="KW-1185">Reference proteome</keyword>
<evidence type="ECO:0000256" key="7">
    <source>
        <dbReference type="ARBA" id="ARBA00023136"/>
    </source>
</evidence>
<accession>A0A2A9E5D4</accession>
<sequence>MGHDVDVTGVLIGFTIIATIIVVGYAIGRIDLLGPHAQPVIARLVFFVLSPCLLFTVLSDATVDQLFSPLLVVSLLAALASFVVFGVVSVAVWRRPLPEAIIGSLASGYVNANNIGLPVAVYVLGDPAYVAPVLLLQLLLFAPLALAVLDVKTGGRASLGQVLSQPFRNPIIIGSALGLVLTLTNVELPDAAMEPFRIIGGAAVPLMLLSYGMSLSGQKILQPGSGRRDVLLASGLKLAVMPAVAALVGHLVFSLDHQQLFAVVALAALPSAQNVFNYAQRYGRGVILARDTILITTVGSLPVLMVVAAVLH</sequence>
<evidence type="ECO:0000256" key="8">
    <source>
        <dbReference type="SAM" id="Phobius"/>
    </source>
</evidence>
<dbReference type="EMBL" id="PDJG01000001">
    <property type="protein sequence ID" value="PFG34053.1"/>
    <property type="molecule type" value="Genomic_DNA"/>
</dbReference>
<proteinExistence type="inferred from homology"/>
<comment type="caution">
    <text evidence="9">The sequence shown here is derived from an EMBL/GenBank/DDBJ whole genome shotgun (WGS) entry which is preliminary data.</text>
</comment>